<name>A0AC35GME0_9BILA</name>
<dbReference type="WBParaSite" id="PS1159_v2.g6899.t1">
    <property type="protein sequence ID" value="PS1159_v2.g6899.t1"/>
    <property type="gene ID" value="PS1159_v2.g6899"/>
</dbReference>
<evidence type="ECO:0000313" key="1">
    <source>
        <dbReference type="Proteomes" id="UP000887580"/>
    </source>
</evidence>
<protein>
    <submittedName>
        <fullName evidence="2">Uncharacterized protein</fullName>
    </submittedName>
</protein>
<dbReference type="Proteomes" id="UP000887580">
    <property type="component" value="Unplaced"/>
</dbReference>
<proteinExistence type="predicted"/>
<accession>A0AC35GME0</accession>
<evidence type="ECO:0000313" key="2">
    <source>
        <dbReference type="WBParaSite" id="PS1159_v2.g6899.t1"/>
    </source>
</evidence>
<organism evidence="1 2">
    <name type="scientific">Panagrolaimus sp. PS1159</name>
    <dbReference type="NCBI Taxonomy" id="55785"/>
    <lineage>
        <taxon>Eukaryota</taxon>
        <taxon>Metazoa</taxon>
        <taxon>Ecdysozoa</taxon>
        <taxon>Nematoda</taxon>
        <taxon>Chromadorea</taxon>
        <taxon>Rhabditida</taxon>
        <taxon>Tylenchina</taxon>
        <taxon>Panagrolaimomorpha</taxon>
        <taxon>Panagrolaimoidea</taxon>
        <taxon>Panagrolaimidae</taxon>
        <taxon>Panagrolaimus</taxon>
    </lineage>
</organism>
<reference evidence="2" key="1">
    <citation type="submission" date="2022-11" db="UniProtKB">
        <authorList>
            <consortium name="WormBaseParasite"/>
        </authorList>
    </citation>
    <scope>IDENTIFICATION</scope>
</reference>
<sequence>MTGLPGIITLLFTLMFPFFETFILQSNDVVSGNDKSDRNLIKHLGCYDKIDKEMVKKKNVIYELKSNEPKICLIFLPENVIVDYKMLKFSSEKTFTRVLTGHKRGTVSYTYFPVFSHNVTDDFGPFEVKCPFGVIAFHPHDYPNVEILQFSLTPIKNPVIWSSACPPPPPPS</sequence>